<accession>J8AMN8</accession>
<dbReference type="RefSeq" id="WP_002199204.1">
    <property type="nucleotide sequence ID" value="NZ_JH791996.1"/>
</dbReference>
<reference evidence="2 3" key="1">
    <citation type="submission" date="2012-04" db="EMBL/GenBank/DDBJ databases">
        <title>The Genome Sequence of Bacillus cereus BAG5X1-1.</title>
        <authorList>
            <consortium name="The Broad Institute Genome Sequencing Platform"/>
            <consortium name="The Broad Institute Genome Sequencing Center for Infectious Disease"/>
            <person name="Feldgarden M."/>
            <person name="Van der Auwera G.A."/>
            <person name="Mahillon J."/>
            <person name="Duprez V."/>
            <person name="Timmery S."/>
            <person name="Mattelet C."/>
            <person name="Dierick K."/>
            <person name="Sun M."/>
            <person name="Yu Z."/>
            <person name="Zhu L."/>
            <person name="Hu X."/>
            <person name="Shank E.B."/>
            <person name="Swiecicka I."/>
            <person name="Hansen B.M."/>
            <person name="Andrup L."/>
            <person name="Young S.K."/>
            <person name="Zeng Q."/>
            <person name="Gargeya S."/>
            <person name="Fitzgerald M."/>
            <person name="Haas B."/>
            <person name="Abouelleil A."/>
            <person name="Alvarado L."/>
            <person name="Arachchi H.M."/>
            <person name="Berlin A."/>
            <person name="Chapman S.B."/>
            <person name="Goldberg J."/>
            <person name="Griggs A."/>
            <person name="Gujja S."/>
            <person name="Hansen M."/>
            <person name="Howarth C."/>
            <person name="Imamovic A."/>
            <person name="Larimer J."/>
            <person name="McCowen C."/>
            <person name="Montmayeur A."/>
            <person name="Murphy C."/>
            <person name="Neiman D."/>
            <person name="Pearson M."/>
            <person name="Priest M."/>
            <person name="Roberts A."/>
            <person name="Saif S."/>
            <person name="Shea T."/>
            <person name="Sisk P."/>
            <person name="Sykes S."/>
            <person name="Wortman J."/>
            <person name="Nusbaum C."/>
            <person name="Birren B."/>
        </authorList>
    </citation>
    <scope>NUCLEOTIDE SEQUENCE [LARGE SCALE GENOMIC DNA]</scope>
    <source>
        <strain evidence="2 3">BAG5X1-1</strain>
    </source>
</reference>
<keyword evidence="1" id="KW-1133">Transmembrane helix</keyword>
<evidence type="ECO:0000313" key="3">
    <source>
        <dbReference type="Proteomes" id="UP000006600"/>
    </source>
</evidence>
<dbReference type="PATRIC" id="fig|1053189.3.peg.911"/>
<evidence type="ECO:0008006" key="4">
    <source>
        <dbReference type="Google" id="ProtNLM"/>
    </source>
</evidence>
<proteinExistence type="predicted"/>
<gene>
    <name evidence="2" type="ORF">IEE_00895</name>
</gene>
<keyword evidence="1" id="KW-0472">Membrane</keyword>
<evidence type="ECO:0000313" key="2">
    <source>
        <dbReference type="EMBL" id="EJQ49771.1"/>
    </source>
</evidence>
<feature type="transmembrane region" description="Helical" evidence="1">
    <location>
        <begin position="6"/>
        <end position="30"/>
    </location>
</feature>
<feature type="transmembrane region" description="Helical" evidence="1">
    <location>
        <begin position="67"/>
        <end position="87"/>
    </location>
</feature>
<name>J8AMN8_BACCE</name>
<dbReference type="AlphaFoldDB" id="J8AMN8"/>
<organism evidence="2 3">
    <name type="scientific">Bacillus cereus BAG5X1-1</name>
    <dbReference type="NCBI Taxonomy" id="1053189"/>
    <lineage>
        <taxon>Bacteria</taxon>
        <taxon>Bacillati</taxon>
        <taxon>Bacillota</taxon>
        <taxon>Bacilli</taxon>
        <taxon>Bacillales</taxon>
        <taxon>Bacillaceae</taxon>
        <taxon>Bacillus</taxon>
        <taxon>Bacillus cereus group</taxon>
    </lineage>
</organism>
<feature type="transmembrane region" description="Helical" evidence="1">
    <location>
        <begin position="37"/>
        <end position="61"/>
    </location>
</feature>
<keyword evidence="1" id="KW-0812">Transmembrane</keyword>
<dbReference type="HOGENOM" id="CLU_165930_0_0_9"/>
<sequence length="120" mass="13301">MESTGLFIWLILAPILLLCEFIVGIFLIVAGIKYRNFFTFIAGLICILLIVVPIICIGYGIDIEQMIPISGTLYWCLFSLAGLLAIISGRQLTHIRSMGIILFISGLCSLTAYHLLYLTT</sequence>
<evidence type="ECO:0000256" key="1">
    <source>
        <dbReference type="SAM" id="Phobius"/>
    </source>
</evidence>
<comment type="caution">
    <text evidence="2">The sequence shown here is derived from an EMBL/GenBank/DDBJ whole genome shotgun (WGS) entry which is preliminary data.</text>
</comment>
<dbReference type="EMBL" id="AHDJ01000015">
    <property type="protein sequence ID" value="EJQ49771.1"/>
    <property type="molecule type" value="Genomic_DNA"/>
</dbReference>
<feature type="transmembrane region" description="Helical" evidence="1">
    <location>
        <begin position="99"/>
        <end position="118"/>
    </location>
</feature>
<protein>
    <recommendedName>
        <fullName evidence="4">Ammonia permease</fullName>
    </recommendedName>
</protein>
<dbReference type="Proteomes" id="UP000006600">
    <property type="component" value="Unassembled WGS sequence"/>
</dbReference>